<organism evidence="10 11">
    <name type="scientific">Chitinophaga rhizophila</name>
    <dbReference type="NCBI Taxonomy" id="2866212"/>
    <lineage>
        <taxon>Bacteria</taxon>
        <taxon>Pseudomonadati</taxon>
        <taxon>Bacteroidota</taxon>
        <taxon>Chitinophagia</taxon>
        <taxon>Chitinophagales</taxon>
        <taxon>Chitinophagaceae</taxon>
        <taxon>Chitinophaga</taxon>
    </lineage>
</organism>
<evidence type="ECO:0000256" key="7">
    <source>
        <dbReference type="HAMAP-Rule" id="MF_00054"/>
    </source>
</evidence>
<feature type="domain" description="Tr-type G" evidence="9">
    <location>
        <begin position="5"/>
        <end position="284"/>
    </location>
</feature>
<keyword evidence="2 7" id="KW-0547">Nucleotide-binding</keyword>
<dbReference type="InterPro" id="IPR004540">
    <property type="entry name" value="Transl_elong_EFG/EF2"/>
</dbReference>
<evidence type="ECO:0000259" key="9">
    <source>
        <dbReference type="PROSITE" id="PS51722"/>
    </source>
</evidence>
<keyword evidence="5 7" id="KW-0342">GTP-binding</keyword>
<name>A0ABS7GKG6_9BACT</name>
<dbReference type="GO" id="GO:0003746">
    <property type="term" value="F:translation elongation factor activity"/>
    <property type="evidence" value="ECO:0007669"/>
    <property type="project" value="UniProtKB-KW"/>
</dbReference>
<evidence type="ECO:0000256" key="4">
    <source>
        <dbReference type="ARBA" id="ARBA00022917"/>
    </source>
</evidence>
<dbReference type="InterPro" id="IPR005225">
    <property type="entry name" value="Small_GTP-bd"/>
</dbReference>
<dbReference type="Gene3D" id="3.30.70.870">
    <property type="entry name" value="Elongation Factor G (Translational Gtpase), domain 3"/>
    <property type="match status" value="1"/>
</dbReference>
<proteinExistence type="inferred from homology"/>
<dbReference type="InterPro" id="IPR014721">
    <property type="entry name" value="Ribsml_uS5_D2-typ_fold_subgr"/>
</dbReference>
<dbReference type="PANTHER" id="PTHR43261">
    <property type="entry name" value="TRANSLATION ELONGATION FACTOR G-RELATED"/>
    <property type="match status" value="1"/>
</dbReference>
<sequence>MKRLDNFRNIGIMAHVDAGKTTVTERMLYYTGLTHKLGSVDEGNTVMDSDPQEEKRGITISSAAITTYWQLNGNKHQVNIIDTPGHVDFTAEVERSLRVLDGAVAVFCAKSGVQPQSETVWQQANRYNVPRIIMINKMDRQGADFSRVVNEIRDVLHTNAVPVQLPVGAEDDFTGVIDLVTMQAYVWSSDDGKAYSITGIPAHLLEDAWKARVHLLEELSLYDETIFESYTNDPDSVAVEDIYRALRNATLQMQVVPVLAGAAYRNKGVQPLLDAVVRYLPAPADMPQIHAVNPETEADQWLTATEDGPVAALAFKIIADDYAGKLTLVRVYTGTLRPGDTVWNSRTGKHVRISRLMRIMSDKFETADAITAGDIGAVVGLKDVRTGDTLSDPDQPLLLEKISFPEPMLGYAIEAKAAKDMNKLSEALSKLVEEDPTLQVSVDAASGQTILKGMGELHLEVVLERLETNYNVAINKGRPQIAYKELFTKAVQHKEVYAKQNGGAGHYAAIVFELSPREDGQPGLEFVNEVTGGAIPREFIPAVKKGFEEAMKTGALAGYPVQSMKVRLLDGDIHATDSHALDFEHAALTGFRQAAVKAAPNLLEPCMSVEVILPEAYTGAITGDLNRRRGMIKNMEVKANAQHIKAEVPLSELFGYVNTLRSLSSGRAAATVTFQDYQLVPAGIATEVLSKGELLVKA</sequence>
<keyword evidence="4 7" id="KW-0648">Protein biosynthesis</keyword>
<evidence type="ECO:0000313" key="11">
    <source>
        <dbReference type="Proteomes" id="UP000812961"/>
    </source>
</evidence>
<dbReference type="Gene3D" id="2.40.30.10">
    <property type="entry name" value="Translation factors"/>
    <property type="match status" value="1"/>
</dbReference>
<dbReference type="CDD" id="cd03713">
    <property type="entry name" value="EFG_mtEFG_C"/>
    <property type="match status" value="1"/>
</dbReference>
<dbReference type="InterPro" id="IPR053905">
    <property type="entry name" value="EF-G-like_DII"/>
</dbReference>
<keyword evidence="7" id="KW-0963">Cytoplasm</keyword>
<dbReference type="InterPro" id="IPR027417">
    <property type="entry name" value="P-loop_NTPase"/>
</dbReference>
<dbReference type="Gene3D" id="3.30.70.240">
    <property type="match status" value="1"/>
</dbReference>
<keyword evidence="3 7" id="KW-0251">Elongation factor</keyword>
<dbReference type="EMBL" id="JAICCF010000006">
    <property type="protein sequence ID" value="MBW8688207.1"/>
    <property type="molecule type" value="Genomic_DNA"/>
</dbReference>
<accession>A0ABS7GKG6</accession>
<dbReference type="Pfam" id="PF22042">
    <property type="entry name" value="EF-G_D2"/>
    <property type="match status" value="1"/>
</dbReference>
<feature type="binding site" evidence="7">
    <location>
        <begin position="14"/>
        <end position="21"/>
    </location>
    <ligand>
        <name>GTP</name>
        <dbReference type="ChEBI" id="CHEBI:37565"/>
    </ligand>
</feature>
<dbReference type="RefSeq" id="WP_220253527.1">
    <property type="nucleotide sequence ID" value="NZ_JAICCF010000006.1"/>
</dbReference>
<dbReference type="HAMAP" id="MF_00054_B">
    <property type="entry name" value="EF_G_EF_2_B"/>
    <property type="match status" value="1"/>
</dbReference>
<evidence type="ECO:0000256" key="6">
    <source>
        <dbReference type="ARBA" id="ARBA00024731"/>
    </source>
</evidence>
<dbReference type="SUPFAM" id="SSF54211">
    <property type="entry name" value="Ribosomal protein S5 domain 2-like"/>
    <property type="match status" value="1"/>
</dbReference>
<comment type="caution">
    <text evidence="10">The sequence shown here is derived from an EMBL/GenBank/DDBJ whole genome shotgun (WGS) entry which is preliminary data.</text>
</comment>
<dbReference type="Gene3D" id="3.40.50.300">
    <property type="entry name" value="P-loop containing nucleotide triphosphate hydrolases"/>
    <property type="match status" value="1"/>
</dbReference>
<reference evidence="10 11" key="1">
    <citation type="submission" date="2021-08" db="EMBL/GenBank/DDBJ databases">
        <title>The genome sequence of Chitinophaga sp. B61.</title>
        <authorList>
            <person name="Zhang X."/>
        </authorList>
    </citation>
    <scope>NUCLEOTIDE SEQUENCE [LARGE SCALE GENOMIC DNA]</scope>
    <source>
        <strain evidence="10 11">B61</strain>
    </source>
</reference>
<dbReference type="InterPro" id="IPR000640">
    <property type="entry name" value="EFG_V-like"/>
</dbReference>
<dbReference type="CDD" id="cd16262">
    <property type="entry name" value="EFG_III"/>
    <property type="match status" value="1"/>
</dbReference>
<dbReference type="InterPro" id="IPR009022">
    <property type="entry name" value="EFG_III"/>
</dbReference>
<dbReference type="Gene3D" id="3.30.230.10">
    <property type="match status" value="1"/>
</dbReference>
<comment type="function">
    <text evidence="6 7">Catalyzes the GTP-dependent ribosomal translocation step during translation elongation. During this step, the ribosome changes from the pre-translocational (PRE) to the post-translocational (POST) state as the newly formed A-site-bound peptidyl-tRNA and P-site-bound deacylated tRNA move to the P and E sites, respectively. Catalyzes the coordinated movement of the two tRNA molecules, the mRNA and conformational changes in the ribosome.</text>
</comment>
<dbReference type="Proteomes" id="UP000812961">
    <property type="component" value="Unassembled WGS sequence"/>
</dbReference>
<dbReference type="InterPro" id="IPR005517">
    <property type="entry name" value="Transl_elong_EFG/EF2_IV"/>
</dbReference>
<feature type="binding site" evidence="7">
    <location>
        <begin position="136"/>
        <end position="139"/>
    </location>
    <ligand>
        <name>GTP</name>
        <dbReference type="ChEBI" id="CHEBI:37565"/>
    </ligand>
</feature>
<dbReference type="SUPFAM" id="SSF52540">
    <property type="entry name" value="P-loop containing nucleoside triphosphate hydrolases"/>
    <property type="match status" value="1"/>
</dbReference>
<dbReference type="Pfam" id="PF03764">
    <property type="entry name" value="EFG_IV"/>
    <property type="match status" value="1"/>
</dbReference>
<dbReference type="InterPro" id="IPR035647">
    <property type="entry name" value="EFG_III/V"/>
</dbReference>
<evidence type="ECO:0000256" key="1">
    <source>
        <dbReference type="ARBA" id="ARBA00005870"/>
    </source>
</evidence>
<dbReference type="InterPro" id="IPR035649">
    <property type="entry name" value="EFG_V"/>
</dbReference>
<dbReference type="CDD" id="cd04088">
    <property type="entry name" value="EFG_mtEFG_II"/>
    <property type="match status" value="1"/>
</dbReference>
<evidence type="ECO:0000256" key="2">
    <source>
        <dbReference type="ARBA" id="ARBA00022741"/>
    </source>
</evidence>
<dbReference type="Pfam" id="PF00679">
    <property type="entry name" value="EFG_C"/>
    <property type="match status" value="1"/>
</dbReference>
<evidence type="ECO:0000256" key="5">
    <source>
        <dbReference type="ARBA" id="ARBA00023134"/>
    </source>
</evidence>
<comment type="similarity">
    <text evidence="1 7">Belongs to the TRAFAC class translation factor GTPase superfamily. Classic translation factor GTPase family. EF-G/EF-2 subfamily.</text>
</comment>
<dbReference type="NCBIfam" id="TIGR00484">
    <property type="entry name" value="EF-G"/>
    <property type="match status" value="1"/>
</dbReference>
<protein>
    <recommendedName>
        <fullName evidence="7 8">Elongation factor G</fullName>
        <shortName evidence="7">EF-G</shortName>
    </recommendedName>
</protein>
<evidence type="ECO:0000313" key="10">
    <source>
        <dbReference type="EMBL" id="MBW8688207.1"/>
    </source>
</evidence>
<evidence type="ECO:0000256" key="8">
    <source>
        <dbReference type="NCBIfam" id="TIGR00484"/>
    </source>
</evidence>
<dbReference type="InterPro" id="IPR041095">
    <property type="entry name" value="EFG_II"/>
</dbReference>
<dbReference type="SMART" id="SM00838">
    <property type="entry name" value="EFG_C"/>
    <property type="match status" value="1"/>
</dbReference>
<dbReference type="PRINTS" id="PR00315">
    <property type="entry name" value="ELONGATNFCT"/>
</dbReference>
<dbReference type="InterPro" id="IPR000795">
    <property type="entry name" value="T_Tr_GTP-bd_dom"/>
</dbReference>
<dbReference type="SUPFAM" id="SSF50447">
    <property type="entry name" value="Translation proteins"/>
    <property type="match status" value="1"/>
</dbReference>
<dbReference type="InterPro" id="IPR009000">
    <property type="entry name" value="Transl_B-barrel_sf"/>
</dbReference>
<dbReference type="PANTHER" id="PTHR43261:SF1">
    <property type="entry name" value="RIBOSOME-RELEASING FACTOR 2, MITOCHONDRIAL"/>
    <property type="match status" value="1"/>
</dbReference>
<dbReference type="SUPFAM" id="SSF54980">
    <property type="entry name" value="EF-G C-terminal domain-like"/>
    <property type="match status" value="2"/>
</dbReference>
<dbReference type="SMART" id="SM00889">
    <property type="entry name" value="EFG_IV"/>
    <property type="match status" value="1"/>
</dbReference>
<dbReference type="Pfam" id="PF14492">
    <property type="entry name" value="EFG_III"/>
    <property type="match status" value="1"/>
</dbReference>
<dbReference type="InterPro" id="IPR020568">
    <property type="entry name" value="Ribosomal_Su5_D2-typ_SF"/>
</dbReference>
<dbReference type="NCBIfam" id="NF009381">
    <property type="entry name" value="PRK12740.1-5"/>
    <property type="match status" value="1"/>
</dbReference>
<dbReference type="Pfam" id="PF00009">
    <property type="entry name" value="GTP_EFTU"/>
    <property type="match status" value="1"/>
</dbReference>
<comment type="subcellular location">
    <subcellularLocation>
        <location evidence="7">Cytoplasm</location>
    </subcellularLocation>
</comment>
<keyword evidence="11" id="KW-1185">Reference proteome</keyword>
<feature type="binding site" evidence="7">
    <location>
        <begin position="82"/>
        <end position="86"/>
    </location>
    <ligand>
        <name>GTP</name>
        <dbReference type="ChEBI" id="CHEBI:37565"/>
    </ligand>
</feature>
<dbReference type="NCBIfam" id="TIGR00231">
    <property type="entry name" value="small_GTP"/>
    <property type="match status" value="1"/>
</dbReference>
<evidence type="ECO:0000256" key="3">
    <source>
        <dbReference type="ARBA" id="ARBA00022768"/>
    </source>
</evidence>
<dbReference type="PROSITE" id="PS51722">
    <property type="entry name" value="G_TR_2"/>
    <property type="match status" value="1"/>
</dbReference>
<gene>
    <name evidence="7 10" type="primary">fusA</name>
    <name evidence="10" type="ORF">K1Y79_27980</name>
</gene>
<dbReference type="CDD" id="cd01886">
    <property type="entry name" value="EF-G"/>
    <property type="match status" value="1"/>
</dbReference>